<keyword evidence="2" id="KW-0812">Transmembrane</keyword>
<feature type="domain" description="Transglutaminase-like" evidence="3">
    <location>
        <begin position="476"/>
        <end position="549"/>
    </location>
</feature>
<dbReference type="Gene3D" id="3.10.620.30">
    <property type="match status" value="1"/>
</dbReference>
<feature type="transmembrane region" description="Helical" evidence="2">
    <location>
        <begin position="195"/>
        <end position="213"/>
    </location>
</feature>
<feature type="transmembrane region" description="Helical" evidence="2">
    <location>
        <begin position="85"/>
        <end position="106"/>
    </location>
</feature>
<dbReference type="InterPro" id="IPR038765">
    <property type="entry name" value="Papain-like_cys_pep_sf"/>
</dbReference>
<evidence type="ECO:0000256" key="1">
    <source>
        <dbReference type="SAM" id="MobiDB-lite"/>
    </source>
</evidence>
<dbReference type="RefSeq" id="WP_149326032.1">
    <property type="nucleotide sequence ID" value="NZ_CP043504.1"/>
</dbReference>
<gene>
    <name evidence="4" type="ORF">FLP23_11750</name>
</gene>
<dbReference type="PANTHER" id="PTHR42736">
    <property type="entry name" value="PROTEIN-GLUTAMINE GAMMA-GLUTAMYLTRANSFERASE"/>
    <property type="match status" value="1"/>
</dbReference>
<evidence type="ECO:0000313" key="4">
    <source>
        <dbReference type="EMBL" id="QEO10617.1"/>
    </source>
</evidence>
<dbReference type="OrthoDB" id="9804023at2"/>
<accession>A0A5C1YCK1</accession>
<dbReference type="EMBL" id="CP043504">
    <property type="protein sequence ID" value="QEO10617.1"/>
    <property type="molecule type" value="Genomic_DNA"/>
</dbReference>
<dbReference type="KEGG" id="lyk:FLP23_11750"/>
<dbReference type="AlphaFoldDB" id="A0A5C1YCK1"/>
<dbReference type="SUPFAM" id="SSF54001">
    <property type="entry name" value="Cysteine proteinases"/>
    <property type="match status" value="1"/>
</dbReference>
<feature type="transmembrane region" description="Helical" evidence="2">
    <location>
        <begin position="610"/>
        <end position="632"/>
    </location>
</feature>
<organism evidence="4 5">
    <name type="scientific">Protaetiibacter larvae</name>
    <dbReference type="NCBI Taxonomy" id="2592654"/>
    <lineage>
        <taxon>Bacteria</taxon>
        <taxon>Bacillati</taxon>
        <taxon>Actinomycetota</taxon>
        <taxon>Actinomycetes</taxon>
        <taxon>Micrococcales</taxon>
        <taxon>Microbacteriaceae</taxon>
        <taxon>Protaetiibacter</taxon>
    </lineage>
</organism>
<keyword evidence="2" id="KW-0472">Membrane</keyword>
<evidence type="ECO:0000259" key="3">
    <source>
        <dbReference type="SMART" id="SM00460"/>
    </source>
</evidence>
<feature type="transmembrane region" description="Helical" evidence="2">
    <location>
        <begin position="220"/>
        <end position="239"/>
    </location>
</feature>
<dbReference type="Pfam" id="PF01841">
    <property type="entry name" value="Transglut_core"/>
    <property type="match status" value="1"/>
</dbReference>
<protein>
    <submittedName>
        <fullName evidence="4">Transglutaminase domain-containing protein</fullName>
    </submittedName>
</protein>
<name>A0A5C1YCK1_9MICO</name>
<reference evidence="4 5" key="1">
    <citation type="submission" date="2019-09" db="EMBL/GenBank/DDBJ databases">
        <title>Genome sequencing of strain KACC 19322.</title>
        <authorList>
            <person name="Heo J."/>
            <person name="Kim S.-J."/>
            <person name="Kim J.-S."/>
            <person name="Hong S.-B."/>
            <person name="Kwon S.-W."/>
        </authorList>
    </citation>
    <scope>NUCLEOTIDE SEQUENCE [LARGE SCALE GENOMIC DNA]</scope>
    <source>
        <strain evidence="4 5">KACC 19322</strain>
    </source>
</reference>
<dbReference type="Pfam" id="PF11992">
    <property type="entry name" value="TgpA_N"/>
    <property type="match status" value="1"/>
</dbReference>
<dbReference type="Proteomes" id="UP000322159">
    <property type="component" value="Chromosome"/>
</dbReference>
<keyword evidence="2" id="KW-1133">Transmembrane helix</keyword>
<keyword evidence="5" id="KW-1185">Reference proteome</keyword>
<sequence length="749" mass="79402">MALTELRRTSPAVGTPVRRSAARAPRRRPDAGHWRHAALLAVALLAALASLHVVLAESSWWIVGAGYTVLVLVGASAARSVFRRAFWAPIVALLVGIGGLTLGYAADTAILGVIPTFSTPGRFGELIEDGVQSIVEQRVPATPELGIVLLIAVLMIGAAWFAELCVAAEHPAYVAIPLAGILAIPMAVKPGLTDAFWFVVTAAAFLAILRIGRRQDTRRVTFLVGAIVVAGSLVVPSVFPPVREDPGPVRAGVATGINPLITLGDDLRRSDPVLALSYETTASEPVYLRLTTLSSFTGDTWSPSMTDPAAGDQDVTELMPPPGLTDAVARESATVDVQVSDIISRWLPAPYPSRGIEGLVGEWFADPASLVIRSTSSAARGQQYTATMLEVEPTAAQLAATSAATDAAGSSSLVLPDDLPEIIAQTAVEVAGQAGSAYDRAIALQSYLRSSPFEYSEDTPVEDGFDGSGLDALAVFLEKKIGYCVHYASAMAVMARVLGIPSRIAVGFQPGEREFDNGRTIYTVTSDDVHAWPELYFEGIGWLRFEPTPGRGSVPSYGEGPADDPRTPQDESTVAPTAVPTVAPGERLDIPDQQGGQAASAQQAGPAVPITLGVLAGLVLLVLAPAGFRSWLRWRRYRRIRGGPDPAAAAWEELRDTARDHGWSAAETETPREFADRLSPELAGGGAELGVLRGRVEVAAYGRPDAGGVSVAEVRAVRRSIARTSAPLERLRVFLLPPSLWARWRPDAR</sequence>
<feature type="transmembrane region" description="Helical" evidence="2">
    <location>
        <begin position="145"/>
        <end position="165"/>
    </location>
</feature>
<feature type="region of interest" description="Disordered" evidence="1">
    <location>
        <begin position="551"/>
        <end position="576"/>
    </location>
</feature>
<feature type="region of interest" description="Disordered" evidence="1">
    <location>
        <begin position="1"/>
        <end position="29"/>
    </location>
</feature>
<dbReference type="SMART" id="SM00460">
    <property type="entry name" value="TGc"/>
    <property type="match status" value="1"/>
</dbReference>
<proteinExistence type="predicted"/>
<feature type="transmembrane region" description="Helical" evidence="2">
    <location>
        <begin position="60"/>
        <end position="78"/>
    </location>
</feature>
<evidence type="ECO:0000256" key="2">
    <source>
        <dbReference type="SAM" id="Phobius"/>
    </source>
</evidence>
<feature type="transmembrane region" description="Helical" evidence="2">
    <location>
        <begin position="36"/>
        <end position="54"/>
    </location>
</feature>
<dbReference type="InterPro" id="IPR052901">
    <property type="entry name" value="Bact_TGase-like"/>
</dbReference>
<dbReference type="InterPro" id="IPR002931">
    <property type="entry name" value="Transglutaminase-like"/>
</dbReference>
<dbReference type="PANTHER" id="PTHR42736:SF1">
    <property type="entry name" value="PROTEIN-GLUTAMINE GAMMA-GLUTAMYLTRANSFERASE"/>
    <property type="match status" value="1"/>
</dbReference>
<feature type="transmembrane region" description="Helical" evidence="2">
    <location>
        <begin position="172"/>
        <end position="189"/>
    </location>
</feature>
<evidence type="ECO:0000313" key="5">
    <source>
        <dbReference type="Proteomes" id="UP000322159"/>
    </source>
</evidence>
<dbReference type="InterPro" id="IPR021878">
    <property type="entry name" value="TgpA_N"/>
</dbReference>